<reference evidence="2" key="1">
    <citation type="submission" date="2022-03" db="EMBL/GenBank/DDBJ databases">
        <authorList>
            <person name="Lindestad O."/>
        </authorList>
    </citation>
    <scope>NUCLEOTIDE SEQUENCE</scope>
</reference>
<gene>
    <name evidence="2" type="primary">jg13624</name>
    <name evidence="2" type="ORF">PAEG_LOCUS6895</name>
</gene>
<accession>A0A8S4QWS6</accession>
<feature type="compositionally biased region" description="Basic residues" evidence="1">
    <location>
        <begin position="362"/>
        <end position="372"/>
    </location>
</feature>
<protein>
    <submittedName>
        <fullName evidence="2">Jg13624 protein</fullName>
    </submittedName>
</protein>
<feature type="region of interest" description="Disordered" evidence="1">
    <location>
        <begin position="1"/>
        <end position="64"/>
    </location>
</feature>
<evidence type="ECO:0000256" key="1">
    <source>
        <dbReference type="SAM" id="MobiDB-lite"/>
    </source>
</evidence>
<proteinExistence type="predicted"/>
<feature type="compositionally biased region" description="Polar residues" evidence="1">
    <location>
        <begin position="1"/>
        <end position="10"/>
    </location>
</feature>
<dbReference type="EMBL" id="CAKXAJ010020758">
    <property type="protein sequence ID" value="CAH2224630.1"/>
    <property type="molecule type" value="Genomic_DNA"/>
</dbReference>
<feature type="region of interest" description="Disordered" evidence="1">
    <location>
        <begin position="327"/>
        <end position="394"/>
    </location>
</feature>
<keyword evidence="3" id="KW-1185">Reference proteome</keyword>
<evidence type="ECO:0000313" key="3">
    <source>
        <dbReference type="Proteomes" id="UP000838756"/>
    </source>
</evidence>
<dbReference type="Proteomes" id="UP000838756">
    <property type="component" value="Unassembled WGS sequence"/>
</dbReference>
<name>A0A8S4QWS6_9NEOP</name>
<dbReference type="OrthoDB" id="7483379at2759"/>
<feature type="compositionally biased region" description="Basic and acidic residues" evidence="1">
    <location>
        <begin position="12"/>
        <end position="32"/>
    </location>
</feature>
<evidence type="ECO:0000313" key="2">
    <source>
        <dbReference type="EMBL" id="CAH2224630.1"/>
    </source>
</evidence>
<dbReference type="AlphaFoldDB" id="A0A8S4QWS6"/>
<organism evidence="2 3">
    <name type="scientific">Pararge aegeria aegeria</name>
    <dbReference type="NCBI Taxonomy" id="348720"/>
    <lineage>
        <taxon>Eukaryota</taxon>
        <taxon>Metazoa</taxon>
        <taxon>Ecdysozoa</taxon>
        <taxon>Arthropoda</taxon>
        <taxon>Hexapoda</taxon>
        <taxon>Insecta</taxon>
        <taxon>Pterygota</taxon>
        <taxon>Neoptera</taxon>
        <taxon>Endopterygota</taxon>
        <taxon>Lepidoptera</taxon>
        <taxon>Glossata</taxon>
        <taxon>Ditrysia</taxon>
        <taxon>Papilionoidea</taxon>
        <taxon>Nymphalidae</taxon>
        <taxon>Satyrinae</taxon>
        <taxon>Satyrini</taxon>
        <taxon>Parargina</taxon>
        <taxon>Pararge</taxon>
    </lineage>
</organism>
<sequence>MDNSEITASEGNHADDFSDRDSTRLQKSDKSHVSSRTSKSSSSSSASEDEPPSKRRRRNRSHETLRDIDQRFEVLSHQLVSHINNMFCANYAVMQPNSGSPVVPASGPIKPIDDPFLRPSVDLNDISELNVSIKEPSIPKANPDRVARLTSMQRFDSVDWNSVRYTEVQKKYAAFPAFTELKVNEELRHLEDPFAPLRWYQMERSFAALSNAFLAQNEFVNVALRNLIDWSAKPDAQLTSSTIYDKLKELFGSDSNYKSISHDILQMICGKRAEVLELRRKELLKSLKGKYFREDIGKIPPSSEYMFSPQSLSAYIQKIGGIDKLEKDSAPGTKFAGRSKSPVRPKSPVASTSREKPFRSQQNKRKQGKNKKKNFDDRRKRGGRRDESNKGRRK</sequence>
<comment type="caution">
    <text evidence="2">The sequence shown here is derived from an EMBL/GenBank/DDBJ whole genome shotgun (WGS) entry which is preliminary data.</text>
</comment>
<feature type="compositionally biased region" description="Low complexity" evidence="1">
    <location>
        <begin position="34"/>
        <end position="46"/>
    </location>
</feature>
<feature type="compositionally biased region" description="Basic and acidic residues" evidence="1">
    <location>
        <begin position="373"/>
        <end position="394"/>
    </location>
</feature>